<dbReference type="AlphaFoldDB" id="A0A8J7IVU6"/>
<feature type="domain" description="Glycosyltransferase 2-like" evidence="2">
    <location>
        <begin position="153"/>
        <end position="269"/>
    </location>
</feature>
<evidence type="ECO:0000256" key="1">
    <source>
        <dbReference type="SAM" id="Phobius"/>
    </source>
</evidence>
<dbReference type="PANTHER" id="PTHR43685">
    <property type="entry name" value="GLYCOSYLTRANSFERASE"/>
    <property type="match status" value="1"/>
</dbReference>
<evidence type="ECO:0000313" key="4">
    <source>
        <dbReference type="Proteomes" id="UP000610931"/>
    </source>
</evidence>
<keyword evidence="1" id="KW-1133">Transmembrane helix</keyword>
<gene>
    <name evidence="3" type="ORF">JF259_07425</name>
</gene>
<dbReference type="InterPro" id="IPR029044">
    <property type="entry name" value="Nucleotide-diphossugar_trans"/>
</dbReference>
<keyword evidence="1" id="KW-0812">Transmembrane</keyword>
<dbReference type="EMBL" id="JAELVQ010000007">
    <property type="protein sequence ID" value="MBJ6367915.1"/>
    <property type="molecule type" value="Genomic_DNA"/>
</dbReference>
<dbReference type="Gene3D" id="3.90.550.10">
    <property type="entry name" value="Spore Coat Polysaccharide Biosynthesis Protein SpsA, Chain A"/>
    <property type="match status" value="1"/>
</dbReference>
<proteinExistence type="predicted"/>
<name>A0A8J7IVU6_9FLAO</name>
<dbReference type="PANTHER" id="PTHR43685:SF2">
    <property type="entry name" value="GLYCOSYLTRANSFERASE 2-LIKE DOMAIN-CONTAINING PROTEIN"/>
    <property type="match status" value="1"/>
</dbReference>
<dbReference type="Pfam" id="PF00535">
    <property type="entry name" value="Glycos_transf_2"/>
    <property type="match status" value="1"/>
</dbReference>
<evidence type="ECO:0000259" key="2">
    <source>
        <dbReference type="Pfam" id="PF00535"/>
    </source>
</evidence>
<dbReference type="CDD" id="cd00761">
    <property type="entry name" value="Glyco_tranf_GTA_type"/>
    <property type="match status" value="1"/>
</dbReference>
<accession>A0A8J7IVU6</accession>
<keyword evidence="4" id="KW-1185">Reference proteome</keyword>
<dbReference type="SUPFAM" id="SSF53448">
    <property type="entry name" value="Nucleotide-diphospho-sugar transferases"/>
    <property type="match status" value="1"/>
</dbReference>
<feature type="transmembrane region" description="Helical" evidence="1">
    <location>
        <begin position="403"/>
        <end position="427"/>
    </location>
</feature>
<evidence type="ECO:0000313" key="3">
    <source>
        <dbReference type="EMBL" id="MBJ6367915.1"/>
    </source>
</evidence>
<keyword evidence="1" id="KW-0472">Membrane</keyword>
<dbReference type="RefSeq" id="WP_199114678.1">
    <property type="nucleotide sequence ID" value="NZ_JAELVQ010000007.1"/>
</dbReference>
<dbReference type="InterPro" id="IPR050834">
    <property type="entry name" value="Glycosyltransf_2"/>
</dbReference>
<comment type="caution">
    <text evidence="3">The sequence shown here is derived from an EMBL/GenBank/DDBJ whole genome shotgun (WGS) entry which is preliminary data.</text>
</comment>
<organism evidence="3 4">
    <name type="scientific">Snuella sedimenti</name>
    <dbReference type="NCBI Taxonomy" id="2798802"/>
    <lineage>
        <taxon>Bacteria</taxon>
        <taxon>Pseudomonadati</taxon>
        <taxon>Bacteroidota</taxon>
        <taxon>Flavobacteriia</taxon>
        <taxon>Flavobacteriales</taxon>
        <taxon>Flavobacteriaceae</taxon>
        <taxon>Snuella</taxon>
    </lineage>
</organism>
<protein>
    <submittedName>
        <fullName evidence="3">Glycosyltransferase family 2 protein</fullName>
    </submittedName>
</protein>
<dbReference type="Proteomes" id="UP000610931">
    <property type="component" value="Unassembled WGS sequence"/>
</dbReference>
<dbReference type="InterPro" id="IPR001173">
    <property type="entry name" value="Glyco_trans_2-like"/>
</dbReference>
<reference evidence="3" key="1">
    <citation type="submission" date="2020-12" db="EMBL/GenBank/DDBJ databases">
        <title>Snuella sp. nov., isolated from sediment in Incheon.</title>
        <authorList>
            <person name="Kim W."/>
        </authorList>
    </citation>
    <scope>NUCLEOTIDE SEQUENCE</scope>
    <source>
        <strain evidence="3">CAU 1569</strain>
    </source>
</reference>
<sequence length="442" mass="51850">MLFEFLRYLQPTHYFALQRQSSYFVYPDPSTLPETVLSQLESDSDFVDNRSTQYDLAWQAIHKGYIGGAKTLSNIEAVPLQDEYRFIGKYFNRVWVAYVLLIRILSFKNPVRELRAWRASRHVKRSTYLKQPVHYPDWETFESKLLESAPRVSVIIPTLNRYTWLKDVLHDLEQQDYKNFEVLIVDQSEPYDTSFYKDFKLNIAVRYQKEKALWLARNTAIKQAQGDCLLFFDDDSRVAPDWIAMHLKCLDFFKADVSSGVSISKVGAEVPAHYRFFKVSDQLDTGNALVKRYVFERVGLFDRQFEKQRMGDGEFGLRVYLNDFLNVSNPYAKRLHLKVDRGGLRDMGSWDAFRTKAWFAPRPIPSVLYFFRHYFGKKRSCYALLRSVPFSIMPYRFKKNKPMLVLGALVCIVIFPLVVFQVCKSWYLSGKKLKMGPLIESL</sequence>